<dbReference type="PANTHER" id="PTHR43783">
    <property type="entry name" value="UDP-N-ACETYLGLUCOSAMINE 1-CARBOXYVINYLTRANSFERASE"/>
    <property type="match status" value="1"/>
</dbReference>
<name>A0A381NAM0_9ZZZZ</name>
<comment type="subcellular location">
    <subcellularLocation>
        <location evidence="1">Cytoplasm</location>
    </subcellularLocation>
</comment>
<dbReference type="InterPro" id="IPR036968">
    <property type="entry name" value="Enolpyruvate_Tfrase_sf"/>
</dbReference>
<feature type="domain" description="Enolpyruvate transferase" evidence="16">
    <location>
        <begin position="7"/>
        <end position="62"/>
    </location>
</feature>
<evidence type="ECO:0000256" key="11">
    <source>
        <dbReference type="ARBA" id="ARBA00039108"/>
    </source>
</evidence>
<evidence type="ECO:0000256" key="12">
    <source>
        <dbReference type="ARBA" id="ARBA00039754"/>
    </source>
</evidence>
<dbReference type="EMBL" id="UINC01000227">
    <property type="protein sequence ID" value="SUZ51557.1"/>
    <property type="molecule type" value="Genomic_DNA"/>
</dbReference>
<keyword evidence="3" id="KW-0963">Cytoplasm</keyword>
<evidence type="ECO:0000256" key="6">
    <source>
        <dbReference type="ARBA" id="ARBA00022960"/>
    </source>
</evidence>
<gene>
    <name evidence="17" type="ORF">METZ01_LOCUS4411</name>
</gene>
<comment type="similarity">
    <text evidence="10">Belongs to the EPSP synthase family. MurA subfamily.</text>
</comment>
<dbReference type="GO" id="GO:0071555">
    <property type="term" value="P:cell wall organization"/>
    <property type="evidence" value="ECO:0007669"/>
    <property type="project" value="UniProtKB-KW"/>
</dbReference>
<evidence type="ECO:0000256" key="4">
    <source>
        <dbReference type="ARBA" id="ARBA00022618"/>
    </source>
</evidence>
<dbReference type="GO" id="GO:0005737">
    <property type="term" value="C:cytoplasm"/>
    <property type="evidence" value="ECO:0007669"/>
    <property type="project" value="UniProtKB-SubCell"/>
</dbReference>
<evidence type="ECO:0000256" key="13">
    <source>
        <dbReference type="ARBA" id="ARBA00042443"/>
    </source>
</evidence>
<evidence type="ECO:0000256" key="1">
    <source>
        <dbReference type="ARBA" id="ARBA00004496"/>
    </source>
</evidence>
<comment type="pathway">
    <text evidence="2">Cell wall biogenesis; peptidoglycan biosynthesis.</text>
</comment>
<dbReference type="SUPFAM" id="SSF55205">
    <property type="entry name" value="EPT/RTPC-like"/>
    <property type="match status" value="1"/>
</dbReference>
<comment type="catalytic activity">
    <reaction evidence="15">
        <text>phosphoenolpyruvate + UDP-N-acetyl-alpha-D-glucosamine = UDP-N-acetyl-3-O-(1-carboxyvinyl)-alpha-D-glucosamine + phosphate</text>
        <dbReference type="Rhea" id="RHEA:18681"/>
        <dbReference type="ChEBI" id="CHEBI:43474"/>
        <dbReference type="ChEBI" id="CHEBI:57705"/>
        <dbReference type="ChEBI" id="CHEBI:58702"/>
        <dbReference type="ChEBI" id="CHEBI:68483"/>
        <dbReference type="EC" id="2.5.1.7"/>
    </reaction>
</comment>
<dbReference type="GO" id="GO:0008760">
    <property type="term" value="F:UDP-N-acetylglucosamine 1-carboxyvinyltransferase activity"/>
    <property type="evidence" value="ECO:0007669"/>
    <property type="project" value="UniProtKB-EC"/>
</dbReference>
<dbReference type="Gene3D" id="3.65.10.10">
    <property type="entry name" value="Enolpyruvate transferase domain"/>
    <property type="match status" value="2"/>
</dbReference>
<accession>A0A381NAM0</accession>
<evidence type="ECO:0000256" key="3">
    <source>
        <dbReference type="ARBA" id="ARBA00022490"/>
    </source>
</evidence>
<evidence type="ECO:0000259" key="16">
    <source>
        <dbReference type="Pfam" id="PF00275"/>
    </source>
</evidence>
<evidence type="ECO:0000256" key="9">
    <source>
        <dbReference type="ARBA" id="ARBA00023316"/>
    </source>
</evidence>
<keyword evidence="8" id="KW-0131">Cell cycle</keyword>
<evidence type="ECO:0000256" key="2">
    <source>
        <dbReference type="ARBA" id="ARBA00004752"/>
    </source>
</evidence>
<organism evidence="17">
    <name type="scientific">marine metagenome</name>
    <dbReference type="NCBI Taxonomy" id="408172"/>
    <lineage>
        <taxon>unclassified sequences</taxon>
        <taxon>metagenomes</taxon>
        <taxon>ecological metagenomes</taxon>
    </lineage>
</organism>
<dbReference type="GO" id="GO:0008360">
    <property type="term" value="P:regulation of cell shape"/>
    <property type="evidence" value="ECO:0007669"/>
    <property type="project" value="UniProtKB-KW"/>
</dbReference>
<dbReference type="EC" id="2.5.1.7" evidence="11"/>
<evidence type="ECO:0000256" key="10">
    <source>
        <dbReference type="ARBA" id="ARBA00038367"/>
    </source>
</evidence>
<keyword evidence="9" id="KW-0961">Cell wall biogenesis/degradation</keyword>
<dbReference type="InterPro" id="IPR001986">
    <property type="entry name" value="Enolpyruvate_Tfrase_dom"/>
</dbReference>
<keyword evidence="7" id="KW-0573">Peptidoglycan synthesis</keyword>
<sequence>MEKLRIQGGRMLSGKVRVGGAKNAALPELVATLLTDEQVRLTNVPAVRDVATIIRLLEHLGV</sequence>
<feature type="non-terminal residue" evidence="17">
    <location>
        <position position="62"/>
    </location>
</feature>
<dbReference type="Pfam" id="PF00275">
    <property type="entry name" value="EPSP_synthase"/>
    <property type="match status" value="1"/>
</dbReference>
<protein>
    <recommendedName>
        <fullName evidence="12">UDP-N-acetylglucosamine 1-carboxyvinyltransferase</fullName>
        <ecNumber evidence="11">2.5.1.7</ecNumber>
    </recommendedName>
    <alternativeName>
        <fullName evidence="13">Enoylpyruvate transferase</fullName>
    </alternativeName>
    <alternativeName>
        <fullName evidence="14">UDP-N-acetylglucosamine enolpyruvyl transferase</fullName>
    </alternativeName>
</protein>
<evidence type="ECO:0000256" key="7">
    <source>
        <dbReference type="ARBA" id="ARBA00022984"/>
    </source>
</evidence>
<evidence type="ECO:0000313" key="17">
    <source>
        <dbReference type="EMBL" id="SUZ51557.1"/>
    </source>
</evidence>
<keyword evidence="4" id="KW-0132">Cell division</keyword>
<evidence type="ECO:0000256" key="15">
    <source>
        <dbReference type="ARBA" id="ARBA00047527"/>
    </source>
</evidence>
<dbReference type="AlphaFoldDB" id="A0A381NAM0"/>
<dbReference type="InterPro" id="IPR013792">
    <property type="entry name" value="RNA3'P_cycl/enolpyr_Trfase_a/b"/>
</dbReference>
<dbReference type="GO" id="GO:0051301">
    <property type="term" value="P:cell division"/>
    <property type="evidence" value="ECO:0007669"/>
    <property type="project" value="UniProtKB-KW"/>
</dbReference>
<keyword evidence="6" id="KW-0133">Cell shape</keyword>
<dbReference type="PANTHER" id="PTHR43783:SF1">
    <property type="entry name" value="UDP-N-ACETYLGLUCOSAMINE 1-CARBOXYVINYLTRANSFERASE"/>
    <property type="match status" value="1"/>
</dbReference>
<evidence type="ECO:0000256" key="8">
    <source>
        <dbReference type="ARBA" id="ARBA00023306"/>
    </source>
</evidence>
<keyword evidence="5" id="KW-0808">Transferase</keyword>
<dbReference type="InterPro" id="IPR050068">
    <property type="entry name" value="MurA_subfamily"/>
</dbReference>
<evidence type="ECO:0000256" key="5">
    <source>
        <dbReference type="ARBA" id="ARBA00022679"/>
    </source>
</evidence>
<evidence type="ECO:0000256" key="14">
    <source>
        <dbReference type="ARBA" id="ARBA00042842"/>
    </source>
</evidence>
<reference evidence="17" key="1">
    <citation type="submission" date="2018-05" db="EMBL/GenBank/DDBJ databases">
        <authorList>
            <person name="Lanie J.A."/>
            <person name="Ng W.-L."/>
            <person name="Kazmierczak K.M."/>
            <person name="Andrzejewski T.M."/>
            <person name="Davidsen T.M."/>
            <person name="Wayne K.J."/>
            <person name="Tettelin H."/>
            <person name="Glass J.I."/>
            <person name="Rusch D."/>
            <person name="Podicherti R."/>
            <person name="Tsui H.-C.T."/>
            <person name="Winkler M.E."/>
        </authorList>
    </citation>
    <scope>NUCLEOTIDE SEQUENCE</scope>
</reference>
<proteinExistence type="inferred from homology"/>
<dbReference type="GO" id="GO:0009252">
    <property type="term" value="P:peptidoglycan biosynthetic process"/>
    <property type="evidence" value="ECO:0007669"/>
    <property type="project" value="UniProtKB-KW"/>
</dbReference>